<name>A0ABX8NRJ1_9PSED</name>
<evidence type="ECO:0000313" key="3">
    <source>
        <dbReference type="Proteomes" id="UP000824010"/>
    </source>
</evidence>
<dbReference type="Proteomes" id="UP000824010">
    <property type="component" value="Chromosome"/>
</dbReference>
<proteinExistence type="predicted"/>
<keyword evidence="3" id="KW-1185">Reference proteome</keyword>
<evidence type="ECO:0008006" key="4">
    <source>
        <dbReference type="Google" id="ProtNLM"/>
    </source>
</evidence>
<dbReference type="RefSeq" id="WP_217869323.1">
    <property type="nucleotide sequence ID" value="NZ_CP077077.1"/>
</dbReference>
<organism evidence="2 3">
    <name type="scientific">Pseudomonas maumuensis</name>
    <dbReference type="NCBI Taxonomy" id="2842354"/>
    <lineage>
        <taxon>Bacteria</taxon>
        <taxon>Pseudomonadati</taxon>
        <taxon>Pseudomonadota</taxon>
        <taxon>Gammaproteobacteria</taxon>
        <taxon>Pseudomonadales</taxon>
        <taxon>Pseudomonadaceae</taxon>
        <taxon>Pseudomonas</taxon>
    </lineage>
</organism>
<gene>
    <name evidence="2" type="ORF">KSS90_10560</name>
</gene>
<dbReference type="PROSITE" id="PS51257">
    <property type="entry name" value="PROKAR_LIPOPROTEIN"/>
    <property type="match status" value="1"/>
</dbReference>
<evidence type="ECO:0000256" key="1">
    <source>
        <dbReference type="SAM" id="SignalP"/>
    </source>
</evidence>
<protein>
    <recommendedName>
        <fullName evidence="4">DUF4142 domain-containing protein</fullName>
    </recommendedName>
</protein>
<feature type="chain" id="PRO_5046248475" description="DUF4142 domain-containing protein" evidence="1">
    <location>
        <begin position="19"/>
        <end position="159"/>
    </location>
</feature>
<sequence length="159" mass="17960">MPRLTRLLLPVLLLGALAACDQKPSREEQILANLPLQEAYDHNIERMAGLLAMTHAQVPQDKIKAVLRKHLTVEDQRQDLFKLYSEENFNDTEFATIVQVTRDPAKAKALSQSDEGKRLSEKLTRLMRESASDTKVQALAQARMQQVEDDLRALEQAAP</sequence>
<reference evidence="2 3" key="1">
    <citation type="journal article" date="2021" name="Microorganisms">
        <title>The Ever-Expanding Pseudomonas Genus: Description of 43 New Species and Partition of the Pseudomonas putida Group.</title>
        <authorList>
            <person name="Girard L."/>
            <person name="Lood C."/>
            <person name="Hofte M."/>
            <person name="Vandamme P."/>
            <person name="Rokni-Zadeh H."/>
            <person name="van Noort V."/>
            <person name="Lavigne R."/>
            <person name="De Mot R."/>
        </authorList>
    </citation>
    <scope>NUCLEOTIDE SEQUENCE [LARGE SCALE GENOMIC DNA]</scope>
    <source>
        <strain evidence="2 3">COW77</strain>
    </source>
</reference>
<accession>A0ABX8NRJ1</accession>
<feature type="signal peptide" evidence="1">
    <location>
        <begin position="1"/>
        <end position="18"/>
    </location>
</feature>
<keyword evidence="1" id="KW-0732">Signal</keyword>
<evidence type="ECO:0000313" key="2">
    <source>
        <dbReference type="EMBL" id="QXH58614.1"/>
    </source>
</evidence>
<dbReference type="EMBL" id="CP077077">
    <property type="protein sequence ID" value="QXH58614.1"/>
    <property type="molecule type" value="Genomic_DNA"/>
</dbReference>